<dbReference type="InterPro" id="IPR000182">
    <property type="entry name" value="GNAT_dom"/>
</dbReference>
<keyword evidence="3" id="KW-1185">Reference proteome</keyword>
<dbReference type="Pfam" id="PF00583">
    <property type="entry name" value="Acetyltransf_1"/>
    <property type="match status" value="1"/>
</dbReference>
<protein>
    <recommendedName>
        <fullName evidence="1">N-acetyltransferase domain-containing protein</fullName>
    </recommendedName>
</protein>
<dbReference type="PROSITE" id="PS51186">
    <property type="entry name" value="GNAT"/>
    <property type="match status" value="1"/>
</dbReference>
<feature type="domain" description="N-acetyltransferase" evidence="1">
    <location>
        <begin position="129"/>
        <end position="258"/>
    </location>
</feature>
<sequence>MIREILEEEYGEVLEFINQDPGRNYFIRLGLENGKKVYEKLIGEWDHEQRLKAVLFRRKLGNLQFYAKGDFDIEGFVGCMRELEFKALIGPASYCDQFLGKGLFASAHEGAIIAKLAALGQTMEYPISEEIEILKIQDLDEVATIYEKVFTGFSSKAVMEERLNSGRGRGLCIRRNGKIAAVAQSEFEMETSALIVGVATDPEYQGKGLGTACVKALCDQLLKEGKDLYLQYDNMDAGRIYERLGFRAFDQVKHYVGF</sequence>
<dbReference type="InterPro" id="IPR016181">
    <property type="entry name" value="Acyl_CoA_acyltransferase"/>
</dbReference>
<name>A0A841KKM4_9FIRM</name>
<evidence type="ECO:0000313" key="3">
    <source>
        <dbReference type="Proteomes" id="UP000579281"/>
    </source>
</evidence>
<dbReference type="Proteomes" id="UP000579281">
    <property type="component" value="Unassembled WGS sequence"/>
</dbReference>
<accession>A0A841KKM4</accession>
<dbReference type="GO" id="GO:0016747">
    <property type="term" value="F:acyltransferase activity, transferring groups other than amino-acyl groups"/>
    <property type="evidence" value="ECO:0007669"/>
    <property type="project" value="InterPro"/>
</dbReference>
<reference evidence="2 3" key="1">
    <citation type="submission" date="2020-08" db="EMBL/GenBank/DDBJ databases">
        <title>Genomic Encyclopedia of Type Strains, Phase IV (KMG-IV): sequencing the most valuable type-strain genomes for metagenomic binning, comparative biology and taxonomic classification.</title>
        <authorList>
            <person name="Goeker M."/>
        </authorList>
    </citation>
    <scope>NUCLEOTIDE SEQUENCE [LARGE SCALE GENOMIC DNA]</scope>
    <source>
        <strain evidence="2 3">DSM 103526</strain>
    </source>
</reference>
<gene>
    <name evidence="2" type="ORF">HNQ80_000494</name>
</gene>
<dbReference type="AlphaFoldDB" id="A0A841KKM4"/>
<dbReference type="RefSeq" id="WP_184307826.1">
    <property type="nucleotide sequence ID" value="NZ_JACHEN010000002.1"/>
</dbReference>
<dbReference type="EMBL" id="JACHEN010000002">
    <property type="protein sequence ID" value="MBB6214414.1"/>
    <property type="molecule type" value="Genomic_DNA"/>
</dbReference>
<dbReference type="SUPFAM" id="SSF55729">
    <property type="entry name" value="Acyl-CoA N-acyltransferases (Nat)"/>
    <property type="match status" value="1"/>
</dbReference>
<proteinExistence type="predicted"/>
<evidence type="ECO:0000313" key="2">
    <source>
        <dbReference type="EMBL" id="MBB6214414.1"/>
    </source>
</evidence>
<comment type="caution">
    <text evidence="2">The sequence shown here is derived from an EMBL/GenBank/DDBJ whole genome shotgun (WGS) entry which is preliminary data.</text>
</comment>
<dbReference type="CDD" id="cd04301">
    <property type="entry name" value="NAT_SF"/>
    <property type="match status" value="1"/>
</dbReference>
<evidence type="ECO:0000259" key="1">
    <source>
        <dbReference type="PROSITE" id="PS51186"/>
    </source>
</evidence>
<dbReference type="Gene3D" id="3.40.630.30">
    <property type="match status" value="1"/>
</dbReference>
<organism evidence="2 3">
    <name type="scientific">Anaerosolibacter carboniphilus</name>
    <dbReference type="NCBI Taxonomy" id="1417629"/>
    <lineage>
        <taxon>Bacteria</taxon>
        <taxon>Bacillati</taxon>
        <taxon>Bacillota</taxon>
        <taxon>Clostridia</taxon>
        <taxon>Peptostreptococcales</taxon>
        <taxon>Thermotaleaceae</taxon>
        <taxon>Anaerosolibacter</taxon>
    </lineage>
</organism>